<feature type="binding site" evidence="1">
    <location>
        <position position="32"/>
    </location>
    <ligand>
        <name>Zn(2+)</name>
        <dbReference type="ChEBI" id="CHEBI:29105"/>
    </ligand>
</feature>
<feature type="non-terminal residue" evidence="3">
    <location>
        <position position="239"/>
    </location>
</feature>
<evidence type="ECO:0000256" key="1">
    <source>
        <dbReference type="PROSITE-ProRule" id="PRU01263"/>
    </source>
</evidence>
<dbReference type="Gene3D" id="3.40.1800.20">
    <property type="match status" value="1"/>
</dbReference>
<evidence type="ECO:0000313" key="4">
    <source>
        <dbReference type="Proteomes" id="UP001159427"/>
    </source>
</evidence>
<keyword evidence="1" id="KW-0863">Zinc-finger</keyword>
<dbReference type="SMART" id="SM00868">
    <property type="entry name" value="zf-AD"/>
    <property type="match status" value="1"/>
</dbReference>
<dbReference type="InterPro" id="IPR012934">
    <property type="entry name" value="Znf_AD"/>
</dbReference>
<feature type="domain" description="ZAD" evidence="2">
    <location>
        <begin position="27"/>
        <end position="102"/>
    </location>
</feature>
<keyword evidence="4" id="KW-1185">Reference proteome</keyword>
<feature type="binding site" evidence="1">
    <location>
        <position position="78"/>
    </location>
    <ligand>
        <name>Zn(2+)</name>
        <dbReference type="ChEBI" id="CHEBI:29105"/>
    </ligand>
</feature>
<dbReference type="PROSITE" id="PS51915">
    <property type="entry name" value="ZAD"/>
    <property type="match status" value="1"/>
</dbReference>
<protein>
    <recommendedName>
        <fullName evidence="2">ZAD domain-containing protein</fullName>
    </recommendedName>
</protein>
<dbReference type="Pfam" id="PF07776">
    <property type="entry name" value="zf-AD"/>
    <property type="match status" value="1"/>
</dbReference>
<name>A0ABN8RKE9_9CNID</name>
<gene>
    <name evidence="3" type="ORF">PEVE_00011473</name>
</gene>
<dbReference type="SUPFAM" id="SSF57716">
    <property type="entry name" value="Glucocorticoid receptor-like (DNA-binding domain)"/>
    <property type="match status" value="1"/>
</dbReference>
<keyword evidence="1" id="KW-0479">Metal-binding</keyword>
<keyword evidence="1" id="KW-0862">Zinc</keyword>
<evidence type="ECO:0000259" key="2">
    <source>
        <dbReference type="PROSITE" id="PS51915"/>
    </source>
</evidence>
<comment type="caution">
    <text evidence="3">The sequence shown here is derived from an EMBL/GenBank/DDBJ whole genome shotgun (WGS) entry which is preliminary data.</text>
</comment>
<accession>A0ABN8RKE9</accession>
<proteinExistence type="predicted"/>
<sequence>MLFCGNVGNILQTPKKTYPSSDNGNQSCCRLCGSVKDFKYYKNLFKKSNKELLAVAEAVYGVTLPGNELRPHLLCRPCERRLNNFKAFRAMITESQSHFQRSNRVKRCIEASPSAPRTLKSAKDDTSNTTTRRRRGLNFAIRSPLADEDRFEDILQKVLVKVENELLEVARRVTKSVLRERGFPGMSTLNFEEIVKEVETQCPTVFKLLSQMIQLSHNSDKKTAPLALIYGIIMFRRCK</sequence>
<evidence type="ECO:0000313" key="3">
    <source>
        <dbReference type="EMBL" id="CAH3177906.1"/>
    </source>
</evidence>
<reference evidence="3 4" key="1">
    <citation type="submission" date="2022-05" db="EMBL/GenBank/DDBJ databases">
        <authorList>
            <consortium name="Genoscope - CEA"/>
            <person name="William W."/>
        </authorList>
    </citation>
    <scope>NUCLEOTIDE SEQUENCE [LARGE SCALE GENOMIC DNA]</scope>
</reference>
<feature type="binding site" evidence="1">
    <location>
        <position position="29"/>
    </location>
    <ligand>
        <name>Zn(2+)</name>
        <dbReference type="ChEBI" id="CHEBI:29105"/>
    </ligand>
</feature>
<dbReference type="Proteomes" id="UP001159427">
    <property type="component" value="Unassembled WGS sequence"/>
</dbReference>
<organism evidence="3 4">
    <name type="scientific">Porites evermanni</name>
    <dbReference type="NCBI Taxonomy" id="104178"/>
    <lineage>
        <taxon>Eukaryota</taxon>
        <taxon>Metazoa</taxon>
        <taxon>Cnidaria</taxon>
        <taxon>Anthozoa</taxon>
        <taxon>Hexacorallia</taxon>
        <taxon>Scleractinia</taxon>
        <taxon>Fungiina</taxon>
        <taxon>Poritidae</taxon>
        <taxon>Porites</taxon>
    </lineage>
</organism>
<dbReference type="EMBL" id="CALNXI010001829">
    <property type="protein sequence ID" value="CAH3177906.1"/>
    <property type="molecule type" value="Genomic_DNA"/>
</dbReference>
<feature type="binding site" evidence="1">
    <location>
        <position position="75"/>
    </location>
    <ligand>
        <name>Zn(2+)</name>
        <dbReference type="ChEBI" id="CHEBI:29105"/>
    </ligand>
</feature>